<dbReference type="SUPFAM" id="SSF55383">
    <property type="entry name" value="Copper amine oxidase, domain N"/>
    <property type="match status" value="1"/>
</dbReference>
<accession>A0ABV9Q3E1</accession>
<dbReference type="InterPro" id="IPR012854">
    <property type="entry name" value="Cu_amine_oxidase-like_N"/>
</dbReference>
<dbReference type="EMBL" id="JBHSHC010000098">
    <property type="protein sequence ID" value="MFC4768278.1"/>
    <property type="molecule type" value="Genomic_DNA"/>
</dbReference>
<dbReference type="InterPro" id="IPR001952">
    <property type="entry name" value="Alkaline_phosphatase"/>
</dbReference>
<sequence length="245" mass="26933">MKRAVCLSRDNIYDVNLEDFKMLSKSSELIGKELKNAKTTEDVRNILAKYSTYQWTEAELQQILQGDGSSYGREGGLNAVVAKHALVGWTGHGHSGVDVGIWGYGPAIDALRGVHDNTDLAKVAAETIGVDLVEATKKLQAKYLYPLFKIDRAGKVLFPARALYAEYGLKTSWDAATQTATFEKEGLKIVATINQNTITVNGEKLTLPTALSEDNGTMYLPLEAFEKAVGKKLTWDSLSERIVME</sequence>
<evidence type="ECO:0000313" key="3">
    <source>
        <dbReference type="Proteomes" id="UP001596002"/>
    </source>
</evidence>
<comment type="caution">
    <text evidence="2">The sequence shown here is derived from an EMBL/GenBank/DDBJ whole genome shotgun (WGS) entry which is preliminary data.</text>
</comment>
<evidence type="ECO:0000313" key="2">
    <source>
        <dbReference type="EMBL" id="MFC4768278.1"/>
    </source>
</evidence>
<dbReference type="Gene3D" id="3.30.457.10">
    <property type="entry name" value="Copper amine oxidase-like, N-terminal domain"/>
    <property type="match status" value="1"/>
</dbReference>
<gene>
    <name evidence="2" type="ORF">ACFO8Q_13070</name>
</gene>
<dbReference type="InterPro" id="IPR036582">
    <property type="entry name" value="Mao_N_sf"/>
</dbReference>
<name>A0ABV9Q3E1_9BACL</name>
<keyword evidence="3" id="KW-1185">Reference proteome</keyword>
<dbReference type="SUPFAM" id="SSF53649">
    <property type="entry name" value="Alkaline phosphatase-like"/>
    <property type="match status" value="1"/>
</dbReference>
<proteinExistence type="predicted"/>
<dbReference type="Proteomes" id="UP001596002">
    <property type="component" value="Unassembled WGS sequence"/>
</dbReference>
<feature type="domain" description="Copper amine oxidase-like N-terminal" evidence="1">
    <location>
        <begin position="153"/>
        <end position="241"/>
    </location>
</feature>
<dbReference type="InterPro" id="IPR017850">
    <property type="entry name" value="Alkaline_phosphatase_core_sf"/>
</dbReference>
<protein>
    <submittedName>
        <fullName evidence="2">Stalk domain-containing protein</fullName>
    </submittedName>
</protein>
<reference evidence="3" key="1">
    <citation type="journal article" date="2019" name="Int. J. Syst. Evol. Microbiol.">
        <title>The Global Catalogue of Microorganisms (GCM) 10K type strain sequencing project: providing services to taxonomists for standard genome sequencing and annotation.</title>
        <authorList>
            <consortium name="The Broad Institute Genomics Platform"/>
            <consortium name="The Broad Institute Genome Sequencing Center for Infectious Disease"/>
            <person name="Wu L."/>
            <person name="Ma J."/>
        </authorList>
    </citation>
    <scope>NUCLEOTIDE SEQUENCE [LARGE SCALE GENOMIC DNA]</scope>
    <source>
        <strain evidence="3">WYCCWR 12678</strain>
    </source>
</reference>
<organism evidence="2 3">
    <name type="scientific">Effusibacillus consociatus</name>
    <dbReference type="NCBI Taxonomy" id="1117041"/>
    <lineage>
        <taxon>Bacteria</taxon>
        <taxon>Bacillati</taxon>
        <taxon>Bacillota</taxon>
        <taxon>Bacilli</taxon>
        <taxon>Bacillales</taxon>
        <taxon>Alicyclobacillaceae</taxon>
        <taxon>Effusibacillus</taxon>
    </lineage>
</organism>
<dbReference type="Pfam" id="PF07833">
    <property type="entry name" value="Cu_amine_oxidN1"/>
    <property type="match status" value="1"/>
</dbReference>
<dbReference type="Pfam" id="PF00245">
    <property type="entry name" value="Alk_phosphatase"/>
    <property type="match status" value="1"/>
</dbReference>
<evidence type="ECO:0000259" key="1">
    <source>
        <dbReference type="Pfam" id="PF07833"/>
    </source>
</evidence>